<evidence type="ECO:0000313" key="2">
    <source>
        <dbReference type="EMBL" id="RIV83911.1"/>
    </source>
</evidence>
<comment type="caution">
    <text evidence="2">The sequence shown here is derived from an EMBL/GenBank/DDBJ whole genome shotgun (WGS) entry which is preliminary data.</text>
</comment>
<feature type="compositionally biased region" description="Basic and acidic residues" evidence="1">
    <location>
        <begin position="26"/>
        <end position="57"/>
    </location>
</feature>
<feature type="region of interest" description="Disordered" evidence="1">
    <location>
        <begin position="1"/>
        <end position="70"/>
    </location>
</feature>
<dbReference type="AlphaFoldDB" id="A0A418NPG8"/>
<reference evidence="2 3" key="1">
    <citation type="submission" date="2018-08" db="EMBL/GenBank/DDBJ databases">
        <title>Erythrobacter zhengii sp.nov., a bacterium isolated from deep-sea sediment.</title>
        <authorList>
            <person name="Fang C."/>
            <person name="Wu Y.-H."/>
            <person name="Sun C."/>
            <person name="Wang H."/>
            <person name="Cheng H."/>
            <person name="Meng F.-X."/>
            <person name="Wang C.-S."/>
            <person name="Xu X.-W."/>
        </authorList>
    </citation>
    <scope>NUCLEOTIDE SEQUENCE [LARGE SCALE GENOMIC DNA]</scope>
    <source>
        <strain evidence="2 3">V18</strain>
    </source>
</reference>
<protein>
    <submittedName>
        <fullName evidence="2">Uncharacterized protein</fullName>
    </submittedName>
</protein>
<dbReference type="EMBL" id="QXFL01000008">
    <property type="protein sequence ID" value="RIV83911.1"/>
    <property type="molecule type" value="Genomic_DNA"/>
</dbReference>
<proteinExistence type="predicted"/>
<name>A0A418NPG8_9SPHN</name>
<evidence type="ECO:0000256" key="1">
    <source>
        <dbReference type="SAM" id="MobiDB-lite"/>
    </source>
</evidence>
<accession>A0A418NPG8</accession>
<feature type="compositionally biased region" description="Basic and acidic residues" evidence="1">
    <location>
        <begin position="1"/>
        <end position="13"/>
    </location>
</feature>
<dbReference type="RefSeq" id="WP_119587855.1">
    <property type="nucleotide sequence ID" value="NZ_CAWODQ010000028.1"/>
</dbReference>
<evidence type="ECO:0000313" key="3">
    <source>
        <dbReference type="Proteomes" id="UP000286576"/>
    </source>
</evidence>
<dbReference type="Proteomes" id="UP000286576">
    <property type="component" value="Unassembled WGS sequence"/>
</dbReference>
<dbReference type="OrthoDB" id="7410755at2"/>
<organism evidence="2 3">
    <name type="scientific">Aurantiacibacter zhengii</name>
    <dbReference type="NCBI Taxonomy" id="2307003"/>
    <lineage>
        <taxon>Bacteria</taxon>
        <taxon>Pseudomonadati</taxon>
        <taxon>Pseudomonadota</taxon>
        <taxon>Alphaproteobacteria</taxon>
        <taxon>Sphingomonadales</taxon>
        <taxon>Erythrobacteraceae</taxon>
        <taxon>Aurantiacibacter</taxon>
    </lineage>
</organism>
<keyword evidence="3" id="KW-1185">Reference proteome</keyword>
<sequence length="70" mass="7909">MGEYEPRDSRDVTLKQGNEPGSAERTGPKEDEVRREAIAREKAEEKKATKTERDDAARQSQYDPAERTSG</sequence>
<gene>
    <name evidence="2" type="ORF">D2V07_15650</name>
</gene>